<reference evidence="2" key="1">
    <citation type="submission" date="2013-11" db="EMBL/GenBank/DDBJ databases">
        <title>Genome sequence of the fusiform rust pathogen reveals effectors for host alternation and coevolution with pine.</title>
        <authorList>
            <consortium name="DOE Joint Genome Institute"/>
            <person name="Smith K."/>
            <person name="Pendleton A."/>
            <person name="Kubisiak T."/>
            <person name="Anderson C."/>
            <person name="Salamov A."/>
            <person name="Aerts A."/>
            <person name="Riley R."/>
            <person name="Clum A."/>
            <person name="Lindquist E."/>
            <person name="Ence D."/>
            <person name="Campbell M."/>
            <person name="Kronenberg Z."/>
            <person name="Feau N."/>
            <person name="Dhillon B."/>
            <person name="Hamelin R."/>
            <person name="Burleigh J."/>
            <person name="Smith J."/>
            <person name="Yandell M."/>
            <person name="Nelson C."/>
            <person name="Grigoriev I."/>
            <person name="Davis J."/>
        </authorList>
    </citation>
    <scope>NUCLEOTIDE SEQUENCE</scope>
    <source>
        <strain evidence="2">G11</strain>
    </source>
</reference>
<keyword evidence="1" id="KW-0472">Membrane</keyword>
<sequence length="104" mass="12365">MILNHHGHKPSKKKKISLQSQFFFFFFFSKQEINKFIRLDLRTQSSKTVKLFSLYPNHMSFVLHLHLPIYMLLQLMISINANRGTNLNKMLLPMSLLEEKKKSL</sequence>
<keyword evidence="1" id="KW-1133">Transmembrane helix</keyword>
<accession>A0A9P6NG95</accession>
<keyword evidence="3" id="KW-1185">Reference proteome</keyword>
<dbReference type="AlphaFoldDB" id="A0A9P6NG95"/>
<proteinExistence type="predicted"/>
<gene>
    <name evidence="2" type="ORF">CROQUDRAFT_201551</name>
</gene>
<protein>
    <submittedName>
        <fullName evidence="2">Uncharacterized protein</fullName>
    </submittedName>
</protein>
<evidence type="ECO:0000256" key="1">
    <source>
        <dbReference type="SAM" id="Phobius"/>
    </source>
</evidence>
<comment type="caution">
    <text evidence="2">The sequence shown here is derived from an EMBL/GenBank/DDBJ whole genome shotgun (WGS) entry which is preliminary data.</text>
</comment>
<organism evidence="2 3">
    <name type="scientific">Cronartium quercuum f. sp. fusiforme G11</name>
    <dbReference type="NCBI Taxonomy" id="708437"/>
    <lineage>
        <taxon>Eukaryota</taxon>
        <taxon>Fungi</taxon>
        <taxon>Dikarya</taxon>
        <taxon>Basidiomycota</taxon>
        <taxon>Pucciniomycotina</taxon>
        <taxon>Pucciniomycetes</taxon>
        <taxon>Pucciniales</taxon>
        <taxon>Coleosporiaceae</taxon>
        <taxon>Cronartium</taxon>
    </lineage>
</organism>
<keyword evidence="1" id="KW-0812">Transmembrane</keyword>
<feature type="transmembrane region" description="Helical" evidence="1">
    <location>
        <begin position="61"/>
        <end position="81"/>
    </location>
</feature>
<dbReference type="Proteomes" id="UP000886653">
    <property type="component" value="Unassembled WGS sequence"/>
</dbReference>
<name>A0A9P6NG95_9BASI</name>
<evidence type="ECO:0000313" key="3">
    <source>
        <dbReference type="Proteomes" id="UP000886653"/>
    </source>
</evidence>
<dbReference type="EMBL" id="MU167328">
    <property type="protein sequence ID" value="KAG0143120.1"/>
    <property type="molecule type" value="Genomic_DNA"/>
</dbReference>
<evidence type="ECO:0000313" key="2">
    <source>
        <dbReference type="EMBL" id="KAG0143120.1"/>
    </source>
</evidence>